<evidence type="ECO:0000256" key="2">
    <source>
        <dbReference type="ARBA" id="ARBA00008643"/>
    </source>
</evidence>
<evidence type="ECO:0000256" key="4">
    <source>
        <dbReference type="ARBA" id="ARBA00022618"/>
    </source>
</evidence>
<keyword evidence="3" id="KW-0158">Chromosome</keyword>
<evidence type="ECO:0000256" key="10">
    <source>
        <dbReference type="SAM" id="Coils"/>
    </source>
</evidence>
<dbReference type="EMBL" id="ML220112">
    <property type="protein sequence ID" value="TGZ85555.1"/>
    <property type="molecule type" value="Genomic_DNA"/>
</dbReference>
<dbReference type="AlphaFoldDB" id="A0A4V3SJW5"/>
<keyword evidence="7 10" id="KW-0175">Coiled coil</keyword>
<keyword evidence="9" id="KW-0137">Centromere</keyword>
<dbReference type="InParanoid" id="A0A4V3SJW5"/>
<proteinExistence type="inferred from homology"/>
<accession>A0A4V3SJW5</accession>
<dbReference type="OrthoDB" id="1884855at2759"/>
<evidence type="ECO:0000313" key="11">
    <source>
        <dbReference type="EMBL" id="TGZ85555.1"/>
    </source>
</evidence>
<evidence type="ECO:0000256" key="8">
    <source>
        <dbReference type="ARBA" id="ARBA00023306"/>
    </source>
</evidence>
<feature type="coiled-coil region" evidence="10">
    <location>
        <begin position="171"/>
        <end position="205"/>
    </location>
</feature>
<evidence type="ECO:0000256" key="5">
    <source>
        <dbReference type="ARBA" id="ARBA00022776"/>
    </source>
</evidence>
<dbReference type="PANTHER" id="PTHR14527:SF2">
    <property type="entry name" value="PROTEIN MIS12 HOMOLOG"/>
    <property type="match status" value="1"/>
</dbReference>
<name>A0A4V3SJW5_9PEZI</name>
<keyword evidence="6" id="KW-0995">Kinetochore</keyword>
<comment type="subcellular location">
    <subcellularLocation>
        <location evidence="1">Chromosome</location>
        <location evidence="1">Centromere</location>
        <location evidence="1">Kinetochore</location>
    </subcellularLocation>
</comment>
<sequence length="325" mass="35753">MAAPNPASTALVTEHFGWTPLSFVDDVINAVNELLYGALESVETFLLSQPPGALGFVTPPGVFRETDGNGEVQLSKAEEDEIMKGLHRLETLFESAVDKAFDGFELYVLRNIFNVHPPDLVGWVRLAHHREADFSRDSLGTSDTTTNLPAQGATIRLRELRQRLLYSYHLNKSLRDAKEANEQKLQQLRKQVKALQQASDVTTQSTTIYSVLAGSNSTRQTAHFVNSQVALLRDLVQELRPINRALDAIQNSGGDAMVDDAALSTAEARKQYIETMARKHVESRGLRLTARGDVIGGDFEAEGPGRSADQIQRLDDIVGKLSKSG</sequence>
<dbReference type="PANTHER" id="PTHR14527">
    <property type="entry name" value="PROTEIN MIS12 HOMOLOG"/>
    <property type="match status" value="1"/>
</dbReference>
<dbReference type="STRING" id="341454.A0A4V3SJW5"/>
<gene>
    <name evidence="11" type="ORF">EX30DRAFT_361378</name>
</gene>
<keyword evidence="5" id="KW-0498">Mitosis</keyword>
<evidence type="ECO:0000256" key="1">
    <source>
        <dbReference type="ARBA" id="ARBA00004629"/>
    </source>
</evidence>
<dbReference type="GO" id="GO:0051301">
    <property type="term" value="P:cell division"/>
    <property type="evidence" value="ECO:0007669"/>
    <property type="project" value="UniProtKB-KW"/>
</dbReference>
<dbReference type="Proteomes" id="UP000298138">
    <property type="component" value="Unassembled WGS sequence"/>
</dbReference>
<keyword evidence="8" id="KW-0131">Cell cycle</keyword>
<evidence type="ECO:0000256" key="6">
    <source>
        <dbReference type="ARBA" id="ARBA00022838"/>
    </source>
</evidence>
<evidence type="ECO:0000256" key="7">
    <source>
        <dbReference type="ARBA" id="ARBA00023054"/>
    </source>
</evidence>
<dbReference type="InterPro" id="IPR008685">
    <property type="entry name" value="Centromere_Mis12"/>
</dbReference>
<keyword evidence="12" id="KW-1185">Reference proteome</keyword>
<evidence type="ECO:0000256" key="3">
    <source>
        <dbReference type="ARBA" id="ARBA00022454"/>
    </source>
</evidence>
<dbReference type="GO" id="GO:0051382">
    <property type="term" value="P:kinetochore assembly"/>
    <property type="evidence" value="ECO:0007669"/>
    <property type="project" value="TreeGrafter"/>
</dbReference>
<dbReference type="GO" id="GO:0000070">
    <property type="term" value="P:mitotic sister chromatid segregation"/>
    <property type="evidence" value="ECO:0007669"/>
    <property type="project" value="TreeGrafter"/>
</dbReference>
<dbReference type="GO" id="GO:0000444">
    <property type="term" value="C:MIS12/MIND type complex"/>
    <property type="evidence" value="ECO:0007669"/>
    <property type="project" value="TreeGrafter"/>
</dbReference>
<protein>
    <submittedName>
        <fullName evidence="11">Mis12-domain-containing protein</fullName>
    </submittedName>
</protein>
<organism evidence="11 12">
    <name type="scientific">Ascodesmis nigricans</name>
    <dbReference type="NCBI Taxonomy" id="341454"/>
    <lineage>
        <taxon>Eukaryota</taxon>
        <taxon>Fungi</taxon>
        <taxon>Dikarya</taxon>
        <taxon>Ascomycota</taxon>
        <taxon>Pezizomycotina</taxon>
        <taxon>Pezizomycetes</taxon>
        <taxon>Pezizales</taxon>
        <taxon>Ascodesmidaceae</taxon>
        <taxon>Ascodesmis</taxon>
    </lineage>
</organism>
<comment type="similarity">
    <text evidence="2">Belongs to the mis12 family.</text>
</comment>
<dbReference type="GO" id="GO:0005634">
    <property type="term" value="C:nucleus"/>
    <property type="evidence" value="ECO:0007669"/>
    <property type="project" value="InterPro"/>
</dbReference>
<evidence type="ECO:0000313" key="12">
    <source>
        <dbReference type="Proteomes" id="UP000298138"/>
    </source>
</evidence>
<dbReference type="Pfam" id="PF05859">
    <property type="entry name" value="Mis12"/>
    <property type="match status" value="1"/>
</dbReference>
<reference evidence="11 12" key="1">
    <citation type="submission" date="2019-04" db="EMBL/GenBank/DDBJ databases">
        <title>Comparative genomics and transcriptomics to analyze fruiting body development in filamentous ascomycetes.</title>
        <authorList>
            <consortium name="DOE Joint Genome Institute"/>
            <person name="Lutkenhaus R."/>
            <person name="Traeger S."/>
            <person name="Breuer J."/>
            <person name="Kuo A."/>
            <person name="Lipzen A."/>
            <person name="Pangilinan J."/>
            <person name="Dilworth D."/>
            <person name="Sandor L."/>
            <person name="Poggeler S."/>
            <person name="Barry K."/>
            <person name="Grigoriev I.V."/>
            <person name="Nowrousian M."/>
        </authorList>
    </citation>
    <scope>NUCLEOTIDE SEQUENCE [LARGE SCALE GENOMIC DNA]</scope>
    <source>
        <strain evidence="11 12">CBS 389.68</strain>
    </source>
</reference>
<evidence type="ECO:0000256" key="9">
    <source>
        <dbReference type="ARBA" id="ARBA00023328"/>
    </source>
</evidence>
<keyword evidence="4" id="KW-0132">Cell division</keyword>